<comment type="caution">
    <text evidence="3">The sequence shown here is derived from an EMBL/GenBank/DDBJ whole genome shotgun (WGS) entry which is preliminary data.</text>
</comment>
<sequence length="359" mass="38267">MATRTATERLLLRLEWQVLRRLDGRIAGGYRTAHRGGGIDLAGLRDYAEGDDARHIDWNVTARLNEPQLRVFNEDRELTVWLVLDRSASMTVGAPGRGKHEVLSELALVVARLFTRSGNRVGALLYDTGAAGAGAVRTVPPATGRSQVLRIGAELVRTAGGGQDPAAGRGGRLRSWRGRNSGGRNSRDEHGRDGNASRGSGNAVAGNGTANGRNGHGGRGAGATTDLAAMLDAVAKLARRRALIVVISDFIGEGDWERSLLRLAPRHEVVVLRVTDAADEELPDAGLIVIEDAETGEQLLVDSGDPLLRARLRAAVAEREARLAEGTRRAGVPVHRIDTTADLASALVEVVASTQRRRA</sequence>
<gene>
    <name evidence="3" type="ORF">EAS64_06625</name>
</gene>
<evidence type="ECO:0000256" key="1">
    <source>
        <dbReference type="SAM" id="MobiDB-lite"/>
    </source>
</evidence>
<feature type="compositionally biased region" description="Low complexity" evidence="1">
    <location>
        <begin position="199"/>
        <end position="213"/>
    </location>
</feature>
<dbReference type="InterPro" id="IPR036465">
    <property type="entry name" value="vWFA_dom_sf"/>
</dbReference>
<evidence type="ECO:0000313" key="3">
    <source>
        <dbReference type="EMBL" id="TVZ06994.1"/>
    </source>
</evidence>
<dbReference type="RefSeq" id="WP_145851749.1">
    <property type="nucleotide sequence ID" value="NZ_RPFW01000001.1"/>
</dbReference>
<dbReference type="AlphaFoldDB" id="A0A6P2C6F7"/>
<feature type="region of interest" description="Disordered" evidence="1">
    <location>
        <begin position="159"/>
        <end position="219"/>
    </location>
</feature>
<accession>A0A6P2C6F7</accession>
<organism evidence="3 4">
    <name type="scientific">Trebonia kvetii</name>
    <dbReference type="NCBI Taxonomy" id="2480626"/>
    <lineage>
        <taxon>Bacteria</taxon>
        <taxon>Bacillati</taxon>
        <taxon>Actinomycetota</taxon>
        <taxon>Actinomycetes</taxon>
        <taxon>Streptosporangiales</taxon>
        <taxon>Treboniaceae</taxon>
        <taxon>Trebonia</taxon>
    </lineage>
</organism>
<dbReference type="EMBL" id="RPFW01000001">
    <property type="protein sequence ID" value="TVZ06994.1"/>
    <property type="molecule type" value="Genomic_DNA"/>
</dbReference>
<dbReference type="Proteomes" id="UP000460272">
    <property type="component" value="Unassembled WGS sequence"/>
</dbReference>
<evidence type="ECO:0000313" key="4">
    <source>
        <dbReference type="Proteomes" id="UP000460272"/>
    </source>
</evidence>
<dbReference type="Gene3D" id="3.40.50.410">
    <property type="entry name" value="von Willebrand factor, type A domain"/>
    <property type="match status" value="1"/>
</dbReference>
<feature type="domain" description="DUF58" evidence="2">
    <location>
        <begin position="44"/>
        <end position="167"/>
    </location>
</feature>
<name>A0A6P2C6F7_9ACTN</name>
<evidence type="ECO:0000259" key="2">
    <source>
        <dbReference type="Pfam" id="PF01882"/>
    </source>
</evidence>
<dbReference type="OrthoDB" id="9776116at2"/>
<protein>
    <submittedName>
        <fullName evidence="3">DUF58 domain-containing protein</fullName>
    </submittedName>
</protein>
<proteinExistence type="predicted"/>
<dbReference type="Pfam" id="PF01882">
    <property type="entry name" value="DUF58"/>
    <property type="match status" value="2"/>
</dbReference>
<dbReference type="PANTHER" id="PTHR33608:SF6">
    <property type="entry name" value="BLL2464 PROTEIN"/>
    <property type="match status" value="1"/>
</dbReference>
<dbReference type="InterPro" id="IPR002881">
    <property type="entry name" value="DUF58"/>
</dbReference>
<feature type="compositionally biased region" description="Basic and acidic residues" evidence="1">
    <location>
        <begin position="185"/>
        <end position="195"/>
    </location>
</feature>
<reference evidence="3 4" key="1">
    <citation type="submission" date="2018-11" db="EMBL/GenBank/DDBJ databases">
        <title>Trebonia kvetii gen.nov., sp.nov., a novel acidophilic actinobacterium, and proposal of the new actinobacterial family Treboniaceae fam. nov.</title>
        <authorList>
            <person name="Rapoport D."/>
            <person name="Sagova-Mareckova M."/>
            <person name="Sedlacek I."/>
            <person name="Provaznik J."/>
            <person name="Kralova S."/>
            <person name="Pavlinic D."/>
            <person name="Benes V."/>
            <person name="Kopecky J."/>
        </authorList>
    </citation>
    <scope>NUCLEOTIDE SEQUENCE [LARGE SCALE GENOMIC DNA]</scope>
    <source>
        <strain evidence="3 4">15Tr583</strain>
    </source>
</reference>
<dbReference type="PANTHER" id="PTHR33608">
    <property type="entry name" value="BLL2464 PROTEIN"/>
    <property type="match status" value="1"/>
</dbReference>
<feature type="domain" description="DUF58" evidence="2">
    <location>
        <begin position="222"/>
        <end position="321"/>
    </location>
</feature>
<keyword evidence="4" id="KW-1185">Reference proteome</keyword>